<dbReference type="EMBL" id="CAJVPZ010059627">
    <property type="protein sequence ID" value="CAG8789295.1"/>
    <property type="molecule type" value="Genomic_DNA"/>
</dbReference>
<keyword evidence="1" id="KW-0175">Coiled coil</keyword>
<accession>A0A9N9JNT0</accession>
<feature type="coiled-coil region" evidence="1">
    <location>
        <begin position="53"/>
        <end position="105"/>
    </location>
</feature>
<feature type="non-terminal residue" evidence="2">
    <location>
        <position position="110"/>
    </location>
</feature>
<gene>
    <name evidence="2" type="ORF">RFULGI_LOCUS16581</name>
</gene>
<proteinExistence type="predicted"/>
<evidence type="ECO:0000313" key="2">
    <source>
        <dbReference type="EMBL" id="CAG8789295.1"/>
    </source>
</evidence>
<name>A0A9N9JNT0_9GLOM</name>
<evidence type="ECO:0000313" key="3">
    <source>
        <dbReference type="Proteomes" id="UP000789396"/>
    </source>
</evidence>
<comment type="caution">
    <text evidence="2">The sequence shown here is derived from an EMBL/GenBank/DDBJ whole genome shotgun (WGS) entry which is preliminary data.</text>
</comment>
<sequence length="110" mass="12429">RRGFTPKTAQELIQSPAIQEWLQAEQIGYSGGAEIAAYLRDKGCSPIGPSEPVHSLEDKLKNRESKIQELKAELAMEREEMDKFLEKLQTQLANLQMGEQQTKIQASSRK</sequence>
<dbReference type="Proteomes" id="UP000789396">
    <property type="component" value="Unassembled WGS sequence"/>
</dbReference>
<keyword evidence="3" id="KW-1185">Reference proteome</keyword>
<protein>
    <submittedName>
        <fullName evidence="2">14449_t:CDS:1</fullName>
    </submittedName>
</protein>
<evidence type="ECO:0000256" key="1">
    <source>
        <dbReference type="SAM" id="Coils"/>
    </source>
</evidence>
<dbReference type="AlphaFoldDB" id="A0A9N9JNT0"/>
<reference evidence="2" key="1">
    <citation type="submission" date="2021-06" db="EMBL/GenBank/DDBJ databases">
        <authorList>
            <person name="Kallberg Y."/>
            <person name="Tangrot J."/>
            <person name="Rosling A."/>
        </authorList>
    </citation>
    <scope>NUCLEOTIDE SEQUENCE</scope>
    <source>
        <strain evidence="2">IN212</strain>
    </source>
</reference>
<organism evidence="2 3">
    <name type="scientific">Racocetra fulgida</name>
    <dbReference type="NCBI Taxonomy" id="60492"/>
    <lineage>
        <taxon>Eukaryota</taxon>
        <taxon>Fungi</taxon>
        <taxon>Fungi incertae sedis</taxon>
        <taxon>Mucoromycota</taxon>
        <taxon>Glomeromycotina</taxon>
        <taxon>Glomeromycetes</taxon>
        <taxon>Diversisporales</taxon>
        <taxon>Gigasporaceae</taxon>
        <taxon>Racocetra</taxon>
    </lineage>
</organism>